<keyword evidence="4" id="KW-1185">Reference proteome</keyword>
<evidence type="ECO:0000256" key="1">
    <source>
        <dbReference type="ARBA" id="ARBA00022729"/>
    </source>
</evidence>
<reference evidence="3" key="1">
    <citation type="submission" date="2021-04" db="EMBL/GenBank/DDBJ databases">
        <title>Luteolibacter sp. 32A isolated from the skin of an Anderson's salamander (Ambystoma andersonii).</title>
        <authorList>
            <person name="Spergser J."/>
            <person name="Busse H.-J."/>
        </authorList>
    </citation>
    <scope>NUCLEOTIDE SEQUENCE</scope>
    <source>
        <strain evidence="3">32A</strain>
    </source>
</reference>
<evidence type="ECO:0000313" key="3">
    <source>
        <dbReference type="EMBL" id="QUE51462.1"/>
    </source>
</evidence>
<dbReference type="InterPro" id="IPR011050">
    <property type="entry name" value="Pectin_lyase_fold/virulence"/>
</dbReference>
<feature type="chain" id="PRO_5036803828" evidence="2">
    <location>
        <begin position="31"/>
        <end position="1606"/>
    </location>
</feature>
<dbReference type="NCBIfam" id="TIGR02601">
    <property type="entry name" value="autotrns_rpt"/>
    <property type="match status" value="4"/>
</dbReference>
<proteinExistence type="predicted"/>
<gene>
    <name evidence="3" type="ORF">KBB96_00855</name>
</gene>
<dbReference type="InterPro" id="IPR013425">
    <property type="entry name" value="Autotrns_rpt"/>
</dbReference>
<dbReference type="Pfam" id="PF12951">
    <property type="entry name" value="PATR"/>
    <property type="match status" value="5"/>
</dbReference>
<name>A0A975G8T8_9BACT</name>
<feature type="signal peptide" evidence="2">
    <location>
        <begin position="1"/>
        <end position="30"/>
    </location>
</feature>
<evidence type="ECO:0000256" key="2">
    <source>
        <dbReference type="SAM" id="SignalP"/>
    </source>
</evidence>
<organism evidence="3 4">
    <name type="scientific">Luteolibacter ambystomatis</name>
    <dbReference type="NCBI Taxonomy" id="2824561"/>
    <lineage>
        <taxon>Bacteria</taxon>
        <taxon>Pseudomonadati</taxon>
        <taxon>Verrucomicrobiota</taxon>
        <taxon>Verrucomicrobiia</taxon>
        <taxon>Verrucomicrobiales</taxon>
        <taxon>Verrucomicrobiaceae</taxon>
        <taxon>Luteolibacter</taxon>
    </lineage>
</organism>
<dbReference type="Proteomes" id="UP000676169">
    <property type="component" value="Chromosome"/>
</dbReference>
<sequence length="1606" mass="155993">MKPKFARLVCRTLFVSTASALIFFSGTASAANVTWDIAPGTVGPGDSAITGGAGTWDVTNGNWTLDAGANNLAWVNANNDTAIFGGSVGTVTLGAPITANGLTFNVSGYTIAGTSPNILTLAGTTPTVTVTNSGESAIISAIIAGTAGLTKAGAGTLTLSGTNTYTGDTTISSGTLEFSGNALTPGAAAVFKSSGTALFTGINDGSPTTASSYSLGGVNTGFSGTFNANNARLIVDNVNDVGSASLVNTGFGQLYFTVAGPFTNNLTIQGNGWGEPGGNFGAIRLQNATTLSGIVTLANDARITTHGSTGTISGNIVETGGARTLDVGGSNSTTSLTLSGTNSYSGGTIVNGSISAATLALNFATNDTNKLGDTGTLNFRGTSTITLTGGTITDSVGATSLNAGTAATITRISGGVKLGLGAITRGVGSTLNLSADSIATTTNSPVGGNLGPWLTVNNTALATTNGLGEIIAVTYTDVPTVTGNIANGSNQVRITTTTAGNVTTDAGTVDVNSITRTEAGLATISMAGNTLRLAQQGAVLSGTGSGGITFGTAANSGTLTAGGAADTAGSLEFNVVAGIVTVNSTITNNGSGTISVEKLGGGELILAGTNTFSGGFTFSGGIVRASTNNSALGTAGVVVNRSTTLATANGGGARTLTNTFSVAANTTLSLDSGYFSLTLNSPISGAGNLASASSGTSIFGAANTYTGTTTVGTAAAAFQINSGASIIGTSSVTVANGGNSTLTNFGTITTPGAFTLNGGSTATQTPVTNGNVAGTTPGTINAASMTLGAGTSAVTASRGGAYTQNTGSSTAITGAITVTGSSSVNNPSTSQGSTFINNGGTVTAASLTLVQSAAGSTISNIGGTYTQSAGSTTITNNITLSATGTGIAIGASGNDAALNLSGGSISAGSAGLNGTTTVSGTGILNVAGTFYMGEAAAGRNSLFNQTGGTVNINTTTSDTIRIGHWGTETSTYNLSGGILNVTGVDAVLGWDGAGVLNISNGTANFRGLRLGNTQSNGNHNGANTLSLTGGTLNLGLGGMGSGGTGTKTVSFGAANIGAFANWTGSAAAALTSTTPGTTFNTLDSVDGITARSVTISGVLSGVGSLVKINAGGMSISGTNTYSGTTTVNGGTLSVTGTGSVRSSSAFNIGTGATFRLASTNVFLTGHGSAMDNARVITADGGNFLCDSGESRLGNVTLKNGSTWTINRTLASFDYLLANTTTGAATVTVANTGGNMSPSVMSGSSTTGLHLQGVQNFDVADVTGSSTTDLSVTMTLAGPGSTGGAVGGINKLGAGTMDLTQGNTYTGTTTVSAGTLLANNSSGSATGTGAVTVNSAAKLGGSGTASGAVTIASGGTIAPGNSVGTLNTGALILTGTYACEVNGATADKIAVTGNLDLTGGTLAITSSSPSGTLVIASYTGTLTGTFGTVTGLPPGYALNYNAGAKQIELVPSDAYSSWATTAGLTGGNNGKADNPDGDGLNNLGEFAFNDNPLSGVSSGKIASKIATIGADQVMTLTLPARSTASFSPSGTTMTATADTVTYVVEGSDTLSTFAIAVTEVTGPDATAIQASLGLPLLDSGWTYHTFRLTPTVASAPKGFIRAKVSSP</sequence>
<dbReference type="KEGG" id="lamb:KBB96_00855"/>
<dbReference type="RefSeq" id="WP_211631601.1">
    <property type="nucleotide sequence ID" value="NZ_CP073100.1"/>
</dbReference>
<dbReference type="EMBL" id="CP073100">
    <property type="protein sequence ID" value="QUE51462.1"/>
    <property type="molecule type" value="Genomic_DNA"/>
</dbReference>
<protein>
    <submittedName>
        <fullName evidence="3">Autotransporter-associated beta strand repeat-containing protein</fullName>
    </submittedName>
</protein>
<evidence type="ECO:0000313" key="4">
    <source>
        <dbReference type="Proteomes" id="UP000676169"/>
    </source>
</evidence>
<dbReference type="SUPFAM" id="SSF51126">
    <property type="entry name" value="Pectin lyase-like"/>
    <property type="match status" value="3"/>
</dbReference>
<accession>A0A975G8T8</accession>
<keyword evidence="1 2" id="KW-0732">Signal</keyword>